<dbReference type="FunFam" id="3.40.50.720:FF:000084">
    <property type="entry name" value="Short-chain dehydrogenase reductase"/>
    <property type="match status" value="1"/>
</dbReference>
<dbReference type="OrthoDB" id="47007at2759"/>
<dbReference type="EMBL" id="KZ805588">
    <property type="protein sequence ID" value="PVH93471.1"/>
    <property type="molecule type" value="Genomic_DNA"/>
</dbReference>
<dbReference type="GO" id="GO:0016614">
    <property type="term" value="F:oxidoreductase activity, acting on CH-OH group of donors"/>
    <property type="evidence" value="ECO:0007669"/>
    <property type="project" value="UniProtKB-ARBA"/>
</dbReference>
<dbReference type="SUPFAM" id="SSF51735">
    <property type="entry name" value="NAD(P)-binding Rossmann-fold domains"/>
    <property type="match status" value="1"/>
</dbReference>
<protein>
    <submittedName>
        <fullName evidence="4">NAD(P)-binding protein</fullName>
    </submittedName>
</protein>
<evidence type="ECO:0000313" key="4">
    <source>
        <dbReference type="EMBL" id="PVH93471.1"/>
    </source>
</evidence>
<keyword evidence="3" id="KW-0560">Oxidoreductase</keyword>
<reference evidence="4 5" key="1">
    <citation type="journal article" date="2018" name="Sci. Rep.">
        <title>Comparative genomics provides insights into the lifestyle and reveals functional heterogeneity of dark septate endophytic fungi.</title>
        <authorList>
            <person name="Knapp D.G."/>
            <person name="Nemeth J.B."/>
            <person name="Barry K."/>
            <person name="Hainaut M."/>
            <person name="Henrissat B."/>
            <person name="Johnson J."/>
            <person name="Kuo A."/>
            <person name="Lim J.H.P."/>
            <person name="Lipzen A."/>
            <person name="Nolan M."/>
            <person name="Ohm R.A."/>
            <person name="Tamas L."/>
            <person name="Grigoriev I.V."/>
            <person name="Spatafora J.W."/>
            <person name="Nagy L.G."/>
            <person name="Kovacs G.M."/>
        </authorList>
    </citation>
    <scope>NUCLEOTIDE SEQUENCE [LARGE SCALE GENOMIC DNA]</scope>
    <source>
        <strain evidence="4 5">DSE2036</strain>
    </source>
</reference>
<comment type="similarity">
    <text evidence="1">Belongs to the short-chain dehydrogenases/reductases (SDR) family.</text>
</comment>
<evidence type="ECO:0000256" key="3">
    <source>
        <dbReference type="ARBA" id="ARBA00023002"/>
    </source>
</evidence>
<dbReference type="Pfam" id="PF13561">
    <property type="entry name" value="adh_short_C2"/>
    <property type="match status" value="1"/>
</dbReference>
<dbReference type="PANTHER" id="PTHR48107:SF7">
    <property type="entry name" value="RE15974P"/>
    <property type="match status" value="1"/>
</dbReference>
<evidence type="ECO:0000256" key="2">
    <source>
        <dbReference type="ARBA" id="ARBA00022857"/>
    </source>
</evidence>
<dbReference type="STRING" id="97972.A0A2V1D613"/>
<dbReference type="InterPro" id="IPR002347">
    <property type="entry name" value="SDR_fam"/>
</dbReference>
<dbReference type="PRINTS" id="PR00081">
    <property type="entry name" value="GDHRDH"/>
</dbReference>
<dbReference type="PANTHER" id="PTHR48107">
    <property type="entry name" value="NADPH-DEPENDENT ALDEHYDE REDUCTASE-LIKE PROTEIN, CHLOROPLASTIC-RELATED"/>
    <property type="match status" value="1"/>
</dbReference>
<dbReference type="AlphaFoldDB" id="A0A2V1D613"/>
<keyword evidence="5" id="KW-1185">Reference proteome</keyword>
<evidence type="ECO:0000313" key="5">
    <source>
        <dbReference type="Proteomes" id="UP000244855"/>
    </source>
</evidence>
<sequence>MASTQPLLGKTVLITGGSRGIGATTALHLSSLGAKVVVNYVSNSSAADAIVAKLGADKALAIKADAGNVQDIECLVQETVAWKNGNGKIDILIANAAIGDLTCTLEKTTEANFDRHMAVNVKGSYFLVQKAAPHMPSGSSVILVSSSLTGVSQVMPNYLLYLTTKGAIEQMTRVMAKDLGRKGITVNCVGPGPTATDMFLEGKSEELIKTIASWNPFQRLGKPEEIARVMAWLAGPDGKWVNGQVVKVNGGMAV</sequence>
<name>A0A2V1D613_9PLEO</name>
<proteinExistence type="inferred from homology"/>
<evidence type="ECO:0000256" key="1">
    <source>
        <dbReference type="ARBA" id="ARBA00006484"/>
    </source>
</evidence>
<dbReference type="Gene3D" id="3.40.50.720">
    <property type="entry name" value="NAD(P)-binding Rossmann-like Domain"/>
    <property type="match status" value="1"/>
</dbReference>
<gene>
    <name evidence="4" type="ORF">DM02DRAFT_634524</name>
</gene>
<dbReference type="Proteomes" id="UP000244855">
    <property type="component" value="Unassembled WGS sequence"/>
</dbReference>
<organism evidence="4 5">
    <name type="scientific">Periconia macrospinosa</name>
    <dbReference type="NCBI Taxonomy" id="97972"/>
    <lineage>
        <taxon>Eukaryota</taxon>
        <taxon>Fungi</taxon>
        <taxon>Dikarya</taxon>
        <taxon>Ascomycota</taxon>
        <taxon>Pezizomycotina</taxon>
        <taxon>Dothideomycetes</taxon>
        <taxon>Pleosporomycetidae</taxon>
        <taxon>Pleosporales</taxon>
        <taxon>Massarineae</taxon>
        <taxon>Periconiaceae</taxon>
        <taxon>Periconia</taxon>
    </lineage>
</organism>
<accession>A0A2V1D613</accession>
<dbReference type="InterPro" id="IPR036291">
    <property type="entry name" value="NAD(P)-bd_dom_sf"/>
</dbReference>
<keyword evidence="2" id="KW-0521">NADP</keyword>